<dbReference type="Gene3D" id="2.30.30.110">
    <property type="match status" value="1"/>
</dbReference>
<dbReference type="InterPro" id="IPR003477">
    <property type="entry name" value="PemK-like"/>
</dbReference>
<proteinExistence type="predicted"/>
<evidence type="ECO:0000313" key="2">
    <source>
        <dbReference type="Proteomes" id="UP001597296"/>
    </source>
</evidence>
<dbReference type="EMBL" id="JBHUIY010000011">
    <property type="protein sequence ID" value="MFD2233644.1"/>
    <property type="molecule type" value="Genomic_DNA"/>
</dbReference>
<dbReference type="RefSeq" id="WP_377315476.1">
    <property type="nucleotide sequence ID" value="NZ_JBHUIY010000011.1"/>
</dbReference>
<dbReference type="InterPro" id="IPR011067">
    <property type="entry name" value="Plasmid_toxin/cell-grow_inhib"/>
</dbReference>
<sequence length="119" mass="12681">MFERGDLLLIPFPFSDLSTSKKRPVLVLTRPDAYGDFIALAVTSRPQTDHGIALTAADLVQGSLPLASWIRTDRVVTLNASLVVKGFGRVSERVITVALGRLCDYVGPGGPEAQPASSS</sequence>
<dbReference type="SUPFAM" id="SSF50118">
    <property type="entry name" value="Cell growth inhibitor/plasmid maintenance toxic component"/>
    <property type="match status" value="1"/>
</dbReference>
<reference evidence="2" key="1">
    <citation type="journal article" date="2019" name="Int. J. Syst. Evol. Microbiol.">
        <title>The Global Catalogue of Microorganisms (GCM) 10K type strain sequencing project: providing services to taxonomists for standard genome sequencing and annotation.</title>
        <authorList>
            <consortium name="The Broad Institute Genomics Platform"/>
            <consortium name="The Broad Institute Genome Sequencing Center for Infectious Disease"/>
            <person name="Wu L."/>
            <person name="Ma J."/>
        </authorList>
    </citation>
    <scope>NUCLEOTIDE SEQUENCE [LARGE SCALE GENOMIC DNA]</scope>
    <source>
        <strain evidence="2">KCTC 15012</strain>
    </source>
</reference>
<organism evidence="1 2">
    <name type="scientific">Phaeospirillum tilakii</name>
    <dbReference type="NCBI Taxonomy" id="741673"/>
    <lineage>
        <taxon>Bacteria</taxon>
        <taxon>Pseudomonadati</taxon>
        <taxon>Pseudomonadota</taxon>
        <taxon>Alphaproteobacteria</taxon>
        <taxon>Rhodospirillales</taxon>
        <taxon>Rhodospirillaceae</taxon>
        <taxon>Phaeospirillum</taxon>
    </lineage>
</organism>
<evidence type="ECO:0000313" key="1">
    <source>
        <dbReference type="EMBL" id="MFD2233644.1"/>
    </source>
</evidence>
<comment type="caution">
    <text evidence="1">The sequence shown here is derived from an EMBL/GenBank/DDBJ whole genome shotgun (WGS) entry which is preliminary data.</text>
</comment>
<dbReference type="Proteomes" id="UP001597296">
    <property type="component" value="Unassembled WGS sequence"/>
</dbReference>
<dbReference type="Pfam" id="PF02452">
    <property type="entry name" value="PemK_toxin"/>
    <property type="match status" value="1"/>
</dbReference>
<name>A0ABW5C8K1_9PROT</name>
<protein>
    <submittedName>
        <fullName evidence="1">Type II toxin-antitoxin system PemK/MazF family toxin</fullName>
    </submittedName>
</protein>
<keyword evidence="2" id="KW-1185">Reference proteome</keyword>
<accession>A0ABW5C8K1</accession>
<gene>
    <name evidence="1" type="ORF">ACFSNB_07500</name>
</gene>